<dbReference type="Pfam" id="PF13546">
    <property type="entry name" value="DDE_5"/>
    <property type="match status" value="1"/>
</dbReference>
<reference evidence="3 4" key="1">
    <citation type="submission" date="2020-07" db="EMBL/GenBank/DDBJ databases">
        <title>Sequencing the genomes of 1000 actinobacteria strains.</title>
        <authorList>
            <person name="Klenk H.-P."/>
        </authorList>
    </citation>
    <scope>NUCLEOTIDE SEQUENCE [LARGE SCALE GENOMIC DNA]</scope>
    <source>
        <strain evidence="3 4">DSM 45927</strain>
    </source>
</reference>
<name>A0A853BY21_9ACTN</name>
<feature type="region of interest" description="Disordered" evidence="1">
    <location>
        <begin position="1"/>
        <end position="53"/>
    </location>
</feature>
<proteinExistence type="predicted"/>
<comment type="caution">
    <text evidence="3">The sequence shown here is derived from an EMBL/GenBank/DDBJ whole genome shotgun (WGS) entry which is preliminary data.</text>
</comment>
<dbReference type="AlphaFoldDB" id="A0A853BY21"/>
<dbReference type="RefSeq" id="WP_179770109.1">
    <property type="nucleotide sequence ID" value="NZ_JACCFO010000001.1"/>
</dbReference>
<sequence>MDTGTAHRPRTRVGSGHPAHAGHPLHPDPRVRPVREHRGRPARPLRTRPAPLTASPIFRELSEDLFASLPRSDQRGKGVAYLRGLLATPGRKSVRNMAAGLGGAESCSATGQSLHHFICNSTWDWLPVRRTLAQRLAGWLPPRAWVVRPLIIPKTGQHSAGVGRFFSDGGRVVSAQRAVGVWFVTDRTAVPVHWQLDMPEPGGDGRTGGYADLAADACLEMAAEWGLPSAPVLLDLDGADPVPALRRLRAAGMTPVARLPRDRELAVADPALTGHTGTVLTAERIMRAARALRRPLPGARAGRPPRPVLGVSVGVALPGQTRPGEPDLAVTGTAPAGGTWPEEIWLSGRTAYRSAPPLWALRTLVRRVDVSLHAIGDRVGLRDYAGRSFAGWHRHITLASAAHAVAAFSTDHRATRRPLA</sequence>
<keyword evidence="4" id="KW-1185">Reference proteome</keyword>
<feature type="compositionally biased region" description="Basic and acidic residues" evidence="1">
    <location>
        <begin position="25"/>
        <end position="36"/>
    </location>
</feature>
<dbReference type="PANTHER" id="PTHR33627">
    <property type="entry name" value="TRANSPOSASE"/>
    <property type="match status" value="1"/>
</dbReference>
<feature type="compositionally biased region" description="Basic residues" evidence="1">
    <location>
        <begin position="37"/>
        <end position="46"/>
    </location>
</feature>
<accession>A0A853BY21</accession>
<gene>
    <name evidence="3" type="ORF">HNR12_005339</name>
</gene>
<evidence type="ECO:0000256" key="1">
    <source>
        <dbReference type="SAM" id="MobiDB-lite"/>
    </source>
</evidence>
<protein>
    <submittedName>
        <fullName evidence="3">Syndecan 1</fullName>
    </submittedName>
</protein>
<dbReference type="Proteomes" id="UP000575985">
    <property type="component" value="Unassembled WGS sequence"/>
</dbReference>
<dbReference type="PANTHER" id="PTHR33627:SF1">
    <property type="entry name" value="TRANSPOSASE"/>
    <property type="match status" value="1"/>
</dbReference>
<evidence type="ECO:0000313" key="3">
    <source>
        <dbReference type="EMBL" id="NYI99062.1"/>
    </source>
</evidence>
<evidence type="ECO:0000313" key="4">
    <source>
        <dbReference type="Proteomes" id="UP000575985"/>
    </source>
</evidence>
<dbReference type="EMBL" id="JACCFO010000001">
    <property type="protein sequence ID" value="NYI99062.1"/>
    <property type="molecule type" value="Genomic_DNA"/>
</dbReference>
<evidence type="ECO:0000259" key="2">
    <source>
        <dbReference type="Pfam" id="PF13546"/>
    </source>
</evidence>
<dbReference type="InterPro" id="IPR038721">
    <property type="entry name" value="IS701-like_DDE_dom"/>
</dbReference>
<organism evidence="3 4">
    <name type="scientific">Streptomonospora nanhaiensis</name>
    <dbReference type="NCBI Taxonomy" id="1323731"/>
    <lineage>
        <taxon>Bacteria</taxon>
        <taxon>Bacillati</taxon>
        <taxon>Actinomycetota</taxon>
        <taxon>Actinomycetes</taxon>
        <taxon>Streptosporangiales</taxon>
        <taxon>Nocardiopsidaceae</taxon>
        <taxon>Streptomonospora</taxon>
    </lineage>
</organism>
<feature type="domain" description="Transposase IS701-like DDE" evidence="2">
    <location>
        <begin position="64"/>
        <end position="272"/>
    </location>
</feature>
<dbReference type="InterPro" id="IPR039365">
    <property type="entry name" value="IS701-like"/>
</dbReference>